<comment type="similarity">
    <text evidence="2 8">Belongs to the ETF beta-subunit/FixA family.</text>
</comment>
<dbReference type="PIRSF" id="PIRSF000090">
    <property type="entry name" value="Beta-ETF"/>
    <property type="match status" value="1"/>
</dbReference>
<evidence type="ECO:0000256" key="7">
    <source>
        <dbReference type="ARBA" id="ARBA00046893"/>
    </source>
</evidence>
<dbReference type="SMART" id="SM00893">
    <property type="entry name" value="ETF"/>
    <property type="match status" value="1"/>
</dbReference>
<dbReference type="OrthoDB" id="276685at2759"/>
<dbReference type="GO" id="GO:0005759">
    <property type="term" value="C:mitochondrial matrix"/>
    <property type="evidence" value="ECO:0007669"/>
    <property type="project" value="UniProtKB-SubCell"/>
</dbReference>
<accession>A0A1X7U8S2</accession>
<reference evidence="10" key="2">
    <citation type="submission" date="2017-05" db="UniProtKB">
        <authorList>
            <consortium name="EnsemblMetazoa"/>
        </authorList>
    </citation>
    <scope>IDENTIFICATION</scope>
</reference>
<feature type="domain" description="Electron transfer flavoprotein alpha/beta-subunit N-terminal" evidence="9">
    <location>
        <begin position="26"/>
        <end position="219"/>
    </location>
</feature>
<evidence type="ECO:0000313" key="10">
    <source>
        <dbReference type="EnsemblMetazoa" id="Aqu2.1.23856_001"/>
    </source>
</evidence>
<dbReference type="EnsemblMetazoa" id="Aqu2.1.23856_001">
    <property type="protein sequence ID" value="Aqu2.1.23856_001"/>
    <property type="gene ID" value="Aqu2.1.23856"/>
</dbReference>
<evidence type="ECO:0000256" key="6">
    <source>
        <dbReference type="ARBA" id="ARBA00045835"/>
    </source>
</evidence>
<dbReference type="GO" id="GO:0033539">
    <property type="term" value="P:fatty acid beta-oxidation using acyl-CoA dehydrogenase"/>
    <property type="evidence" value="ECO:0007669"/>
    <property type="project" value="TreeGrafter"/>
</dbReference>
<dbReference type="InParanoid" id="A0A1X7U8S2"/>
<dbReference type="InterPro" id="IPR014730">
    <property type="entry name" value="ETF_a/b_N"/>
</dbReference>
<gene>
    <name evidence="10" type="primary">100640967</name>
</gene>
<dbReference type="PANTHER" id="PTHR21294">
    <property type="entry name" value="ELECTRON TRANSFER FLAVOPROTEIN BETA-SUBUNIT"/>
    <property type="match status" value="1"/>
</dbReference>
<dbReference type="FunFam" id="3.40.50.620:FF:000011">
    <property type="entry name" value="Electron transfer flavoprotein subunit beta"/>
    <property type="match status" value="1"/>
</dbReference>
<evidence type="ECO:0000256" key="1">
    <source>
        <dbReference type="ARBA" id="ARBA00004305"/>
    </source>
</evidence>
<comment type="function">
    <text evidence="6">Heterodimeric electron transfer flavoprotein that accepts electrons from several mitochondrial dehydrogenases, including acyl-CoA dehydrogenases, glutaryl-CoA and sarcosine dehydrogenase. It transfers the electrons to the main mitochondrial respiratory chain via ETF-ubiquinone oxidoreductase. Required for normal mitochondrial fatty acid oxidation and normal amino acid metabolism. ETFB binds an AMP molecule that probably has a purely structural role.</text>
</comment>
<dbReference type="AlphaFoldDB" id="A0A1X7U8S2"/>
<evidence type="ECO:0000256" key="4">
    <source>
        <dbReference type="ARBA" id="ARBA00022448"/>
    </source>
</evidence>
<dbReference type="InterPro" id="IPR033948">
    <property type="entry name" value="ETF_beta_N"/>
</dbReference>
<evidence type="ECO:0000256" key="2">
    <source>
        <dbReference type="ARBA" id="ARBA00007557"/>
    </source>
</evidence>
<comment type="subunit">
    <text evidence="7">Heterodimer composed of ETFA and ETFB. Identified in a complex that contains ETFA, ETFB and ETFRF1. Interacts with ACADM.</text>
</comment>
<evidence type="ECO:0000256" key="3">
    <source>
        <dbReference type="ARBA" id="ARBA00016797"/>
    </source>
</evidence>
<evidence type="ECO:0000256" key="5">
    <source>
        <dbReference type="ARBA" id="ARBA00022982"/>
    </source>
</evidence>
<comment type="subcellular location">
    <subcellularLocation>
        <location evidence="1 8">Mitochondrion matrix</location>
    </subcellularLocation>
</comment>
<dbReference type="PANTHER" id="PTHR21294:SF8">
    <property type="entry name" value="ELECTRON TRANSFER FLAVOPROTEIN SUBUNIT BETA"/>
    <property type="match status" value="1"/>
</dbReference>
<dbReference type="InterPro" id="IPR014729">
    <property type="entry name" value="Rossmann-like_a/b/a_fold"/>
</dbReference>
<comment type="subunit">
    <text evidence="8">Heterodimer of an alpha and a beta subunit.</text>
</comment>
<dbReference type="OMA" id="EINQPRI"/>
<dbReference type="STRING" id="400682.A0A1X7U8S2"/>
<dbReference type="Gene3D" id="3.40.50.620">
    <property type="entry name" value="HUPs"/>
    <property type="match status" value="1"/>
</dbReference>
<dbReference type="PROSITE" id="PS01065">
    <property type="entry name" value="ETF_BETA"/>
    <property type="match status" value="1"/>
</dbReference>
<evidence type="ECO:0000313" key="11">
    <source>
        <dbReference type="Proteomes" id="UP000007879"/>
    </source>
</evidence>
<keyword evidence="11" id="KW-1185">Reference proteome</keyword>
<dbReference type="KEGG" id="aqu:100640967"/>
<sequence>MASLRALVGCKRVIDYAVKIRVKPDNMGVVTEGIKHSMNPFDEIALEEAVRMKEKKIVSEIVAVSCGPPECQETLRTALAMGADRAIHVEIKGEEYQGLQPLAVSKMLAKLIQNEKVDIAFFGKQAIDDDSNQTGQMVASLLDWPQATFASKIETEGSDTLKVMREIDGGLEHIKVKLPAVVTADLRLNEPRYATLPNIMKAKKKPFSKMSSEELGVDIKPRLQVKSVVDPPVREAGSTVENVDELITKLKDVGVV</sequence>
<dbReference type="Pfam" id="PF01012">
    <property type="entry name" value="ETF"/>
    <property type="match status" value="1"/>
</dbReference>
<dbReference type="EnsemblMetazoa" id="XM_003388697.3">
    <property type="protein sequence ID" value="XP_003388745.1"/>
    <property type="gene ID" value="LOC100640967"/>
</dbReference>
<keyword evidence="5 8" id="KW-0249">Electron transport</keyword>
<dbReference type="GO" id="GO:0009063">
    <property type="term" value="P:amino acid catabolic process"/>
    <property type="evidence" value="ECO:0007669"/>
    <property type="project" value="TreeGrafter"/>
</dbReference>
<dbReference type="GO" id="GO:0009055">
    <property type="term" value="F:electron transfer activity"/>
    <property type="evidence" value="ECO:0007669"/>
    <property type="project" value="InterPro"/>
</dbReference>
<dbReference type="Proteomes" id="UP000007879">
    <property type="component" value="Unassembled WGS sequence"/>
</dbReference>
<comment type="function">
    <text evidence="8">The electron transfer flavoprotein serves as a specific electron acceptor for several dehydrogenases, including five acyl-CoA dehydrogenases, glutaryl-CoA and sarcosine dehydrogenase. It transfers the electrons to the main mitochondrial respiratory chain via ETF-ubiquinone oxidoreductase (ETF dehydrogenase).</text>
</comment>
<evidence type="ECO:0000256" key="8">
    <source>
        <dbReference type="PIRNR" id="PIRNR000090"/>
    </source>
</evidence>
<dbReference type="SUPFAM" id="SSF52402">
    <property type="entry name" value="Adenine nucleotide alpha hydrolases-like"/>
    <property type="match status" value="1"/>
</dbReference>
<dbReference type="CDD" id="cd01714">
    <property type="entry name" value="ETF_beta"/>
    <property type="match status" value="1"/>
</dbReference>
<protein>
    <recommendedName>
        <fullName evidence="3 8">Electron transfer flavoprotein subunit beta</fullName>
        <shortName evidence="8">Beta-ETF</shortName>
    </recommendedName>
</protein>
<name>A0A1X7U8S2_AMPQE</name>
<dbReference type="eggNOG" id="KOG3180">
    <property type="taxonomic scope" value="Eukaryota"/>
</dbReference>
<evidence type="ECO:0000259" key="9">
    <source>
        <dbReference type="SMART" id="SM00893"/>
    </source>
</evidence>
<organism evidence="10">
    <name type="scientific">Amphimedon queenslandica</name>
    <name type="common">Sponge</name>
    <dbReference type="NCBI Taxonomy" id="400682"/>
    <lineage>
        <taxon>Eukaryota</taxon>
        <taxon>Metazoa</taxon>
        <taxon>Porifera</taxon>
        <taxon>Demospongiae</taxon>
        <taxon>Heteroscleromorpha</taxon>
        <taxon>Haplosclerida</taxon>
        <taxon>Niphatidae</taxon>
        <taxon>Amphimedon</taxon>
    </lineage>
</organism>
<dbReference type="InterPro" id="IPR012255">
    <property type="entry name" value="ETF_b"/>
</dbReference>
<proteinExistence type="inferred from homology"/>
<dbReference type="InterPro" id="IPR000049">
    <property type="entry name" value="ET-Flavoprotein_bsu_CS"/>
</dbReference>
<keyword evidence="8" id="KW-0496">Mitochondrion</keyword>
<keyword evidence="4 8" id="KW-0813">Transport</keyword>
<reference evidence="11" key="1">
    <citation type="journal article" date="2010" name="Nature">
        <title>The Amphimedon queenslandica genome and the evolution of animal complexity.</title>
        <authorList>
            <person name="Srivastava M."/>
            <person name="Simakov O."/>
            <person name="Chapman J."/>
            <person name="Fahey B."/>
            <person name="Gauthier M.E."/>
            <person name="Mitros T."/>
            <person name="Richards G.S."/>
            <person name="Conaco C."/>
            <person name="Dacre M."/>
            <person name="Hellsten U."/>
            <person name="Larroux C."/>
            <person name="Putnam N.H."/>
            <person name="Stanke M."/>
            <person name="Adamska M."/>
            <person name="Darling A."/>
            <person name="Degnan S.M."/>
            <person name="Oakley T.H."/>
            <person name="Plachetzki D.C."/>
            <person name="Zhai Y."/>
            <person name="Adamski M."/>
            <person name="Calcino A."/>
            <person name="Cummins S.F."/>
            <person name="Goodstein D.M."/>
            <person name="Harris C."/>
            <person name="Jackson D.J."/>
            <person name="Leys S.P."/>
            <person name="Shu S."/>
            <person name="Woodcroft B.J."/>
            <person name="Vervoort M."/>
            <person name="Kosik K.S."/>
            <person name="Manning G."/>
            <person name="Degnan B.M."/>
            <person name="Rokhsar D.S."/>
        </authorList>
    </citation>
    <scope>NUCLEOTIDE SEQUENCE [LARGE SCALE GENOMIC DNA]</scope>
</reference>